<evidence type="ECO:0000259" key="1">
    <source>
        <dbReference type="Pfam" id="PF13529"/>
    </source>
</evidence>
<dbReference type="PANTHER" id="PTHR37806:SF1">
    <property type="entry name" value="PEPTIDASE C39-LIKE DOMAIN-CONTAINING PROTEIN"/>
    <property type="match status" value="1"/>
</dbReference>
<comment type="caution">
    <text evidence="2">The sequence shown here is derived from an EMBL/GenBank/DDBJ whole genome shotgun (WGS) entry which is preliminary data.</text>
</comment>
<dbReference type="PANTHER" id="PTHR37806">
    <property type="entry name" value="LMO0724 PROTEIN"/>
    <property type="match status" value="1"/>
</dbReference>
<gene>
    <name evidence="2" type="ORF">UW79_C0023G0003</name>
</gene>
<feature type="domain" description="Peptidase C39-like" evidence="1">
    <location>
        <begin position="65"/>
        <end position="222"/>
    </location>
</feature>
<proteinExistence type="predicted"/>
<dbReference type="EMBL" id="LCJR01000023">
    <property type="protein sequence ID" value="KKT81230.1"/>
    <property type="molecule type" value="Genomic_DNA"/>
</dbReference>
<protein>
    <recommendedName>
        <fullName evidence="1">Peptidase C39-like domain-containing protein</fullName>
    </recommendedName>
</protein>
<dbReference type="InterPro" id="IPR039564">
    <property type="entry name" value="Peptidase_C39-like"/>
</dbReference>
<accession>A0A0G1KCF3</accession>
<sequence>MKMKRLYIFYGAGTLAAIFIALIFFLPAFRDTYFHAAAVRMYSKIKLALIPAGKADILLAVEFDKQDHALSCEFAVLKMALVFRGVNIDEAELIKKTGFDNTPKKMISGQMIWGDPQKGFVGNIDGKMLVDGYGVYWKPIAKTANQYRQSVWFEGWDISDLAVEIERGNPVIIWGYLGRGNTTSWQTSNGLKITGIYYEHSFLVNGLKGPVNNPEGFFLIDPIYGQIYYSKEEFLKKWNAFGRSGVVVY</sequence>
<evidence type="ECO:0000313" key="3">
    <source>
        <dbReference type="Proteomes" id="UP000034032"/>
    </source>
</evidence>
<dbReference type="Proteomes" id="UP000034032">
    <property type="component" value="Unassembled WGS sequence"/>
</dbReference>
<organism evidence="2 3">
    <name type="scientific">Candidatus Yanofskybacteria bacterium GW2011_GWA2_44_9</name>
    <dbReference type="NCBI Taxonomy" id="1619025"/>
    <lineage>
        <taxon>Bacteria</taxon>
        <taxon>Candidatus Yanofskyibacteriota</taxon>
    </lineage>
</organism>
<dbReference type="Pfam" id="PF13529">
    <property type="entry name" value="Peptidase_C39_2"/>
    <property type="match status" value="1"/>
</dbReference>
<name>A0A0G1KCF3_9BACT</name>
<dbReference type="Gene3D" id="3.90.70.10">
    <property type="entry name" value="Cysteine proteinases"/>
    <property type="match status" value="1"/>
</dbReference>
<evidence type="ECO:0000313" key="2">
    <source>
        <dbReference type="EMBL" id="KKT81230.1"/>
    </source>
</evidence>
<reference evidence="2 3" key="1">
    <citation type="journal article" date="2015" name="Nature">
        <title>rRNA introns, odd ribosomes, and small enigmatic genomes across a large radiation of phyla.</title>
        <authorList>
            <person name="Brown C.T."/>
            <person name="Hug L.A."/>
            <person name="Thomas B.C."/>
            <person name="Sharon I."/>
            <person name="Castelle C.J."/>
            <person name="Singh A."/>
            <person name="Wilkins M.J."/>
            <person name="Williams K.H."/>
            <person name="Banfield J.F."/>
        </authorList>
    </citation>
    <scope>NUCLEOTIDE SEQUENCE [LARGE SCALE GENOMIC DNA]</scope>
</reference>
<dbReference type="AlphaFoldDB" id="A0A0G1KCF3"/>